<name>A0A1H9TSQ5_9MICO</name>
<evidence type="ECO:0000313" key="3">
    <source>
        <dbReference type="EMBL" id="SES00340.1"/>
    </source>
</evidence>
<evidence type="ECO:0000256" key="1">
    <source>
        <dbReference type="SAM" id="Phobius"/>
    </source>
</evidence>
<gene>
    <name evidence="3" type="ORF">SAMN05216199_1747</name>
</gene>
<feature type="transmembrane region" description="Helical" evidence="1">
    <location>
        <begin position="18"/>
        <end position="41"/>
    </location>
</feature>
<dbReference type="RefSeq" id="WP_245735677.1">
    <property type="nucleotide sequence ID" value="NZ_FOHB01000002.1"/>
</dbReference>
<evidence type="ECO:0000313" key="4">
    <source>
        <dbReference type="Proteomes" id="UP000199019"/>
    </source>
</evidence>
<dbReference type="InterPro" id="IPR018649">
    <property type="entry name" value="SHOCT"/>
</dbReference>
<protein>
    <submittedName>
        <fullName evidence="3">Putative membrane protein</fullName>
    </submittedName>
</protein>
<dbReference type="EMBL" id="FOHB01000002">
    <property type="protein sequence ID" value="SES00340.1"/>
    <property type="molecule type" value="Genomic_DNA"/>
</dbReference>
<keyword evidence="1" id="KW-1133">Transmembrane helix</keyword>
<evidence type="ECO:0000259" key="2">
    <source>
        <dbReference type="Pfam" id="PF09851"/>
    </source>
</evidence>
<feature type="domain" description="SHOCT" evidence="2">
    <location>
        <begin position="69"/>
        <end position="91"/>
    </location>
</feature>
<dbReference type="STRING" id="587636.SAMN05216199_1747"/>
<sequence length="94" mass="10144">MWDDGGWGMWGMRGGGGWWGLLVMAGLLVLVVGGAVLLAVWMARTSGSGTTPPGPAPHIDTGVSPADRLLDERYARGEIDEQEYLHRRAVLRGR</sequence>
<reference evidence="4" key="1">
    <citation type="submission" date="2016-10" db="EMBL/GenBank/DDBJ databases">
        <authorList>
            <person name="Varghese N."/>
            <person name="Submissions S."/>
        </authorList>
    </citation>
    <scope>NUCLEOTIDE SEQUENCE [LARGE SCALE GENOMIC DNA]</scope>
    <source>
        <strain evidence="4">CGMCC 1.6963</strain>
    </source>
</reference>
<dbReference type="Pfam" id="PF09851">
    <property type="entry name" value="SHOCT"/>
    <property type="match status" value="1"/>
</dbReference>
<accession>A0A1H9TSQ5</accession>
<keyword evidence="1" id="KW-0472">Membrane</keyword>
<keyword evidence="1" id="KW-0812">Transmembrane</keyword>
<dbReference type="AlphaFoldDB" id="A0A1H9TSQ5"/>
<keyword evidence="4" id="KW-1185">Reference proteome</keyword>
<proteinExistence type="predicted"/>
<dbReference type="Proteomes" id="UP000199019">
    <property type="component" value="Unassembled WGS sequence"/>
</dbReference>
<organism evidence="3 4">
    <name type="scientific">Pedococcus cremeus</name>
    <dbReference type="NCBI Taxonomy" id="587636"/>
    <lineage>
        <taxon>Bacteria</taxon>
        <taxon>Bacillati</taxon>
        <taxon>Actinomycetota</taxon>
        <taxon>Actinomycetes</taxon>
        <taxon>Micrococcales</taxon>
        <taxon>Intrasporangiaceae</taxon>
        <taxon>Pedococcus</taxon>
    </lineage>
</organism>